<evidence type="ECO:0000313" key="9">
    <source>
        <dbReference type="EMBL" id="KAJ0392848.1"/>
    </source>
</evidence>
<dbReference type="InterPro" id="IPR006434">
    <property type="entry name" value="Pyrimidine_nucleotidase_eu"/>
</dbReference>
<keyword evidence="5" id="KW-0547">Nucleotide-binding</keyword>
<dbReference type="FunFam" id="1.10.150.340:FF:000001">
    <property type="entry name" value="Cytosolic 5-nucleotidase 3-like"/>
    <property type="match status" value="1"/>
</dbReference>
<dbReference type="Pfam" id="PF05822">
    <property type="entry name" value="UMPH-1"/>
    <property type="match status" value="1"/>
</dbReference>
<dbReference type="GO" id="GO:0000287">
    <property type="term" value="F:magnesium ion binding"/>
    <property type="evidence" value="ECO:0007669"/>
    <property type="project" value="InterPro"/>
</dbReference>
<keyword evidence="10" id="KW-1185">Reference proteome</keyword>
<organism evidence="9 10">
    <name type="scientific">Pythium insidiosum</name>
    <name type="common">Pythiosis disease agent</name>
    <dbReference type="NCBI Taxonomy" id="114742"/>
    <lineage>
        <taxon>Eukaryota</taxon>
        <taxon>Sar</taxon>
        <taxon>Stramenopiles</taxon>
        <taxon>Oomycota</taxon>
        <taxon>Peronosporomycetes</taxon>
        <taxon>Pythiales</taxon>
        <taxon>Pythiaceae</taxon>
        <taxon>Pythium</taxon>
    </lineage>
</organism>
<dbReference type="AlphaFoldDB" id="A0AAD5L8K7"/>
<proteinExistence type="inferred from homology"/>
<accession>A0AAD5L8K7</accession>
<dbReference type="SUPFAM" id="SSF56784">
    <property type="entry name" value="HAD-like"/>
    <property type="match status" value="1"/>
</dbReference>
<dbReference type="InterPro" id="IPR023214">
    <property type="entry name" value="HAD_sf"/>
</dbReference>
<sequence length="306" mass="34143">MWSRVTRNNNAIGRGAAAAAAALGVAVSRDTARADADKSSAPVSRPRMIVRDPDEFARKWKKFSTEGIEKLVVIADFDHTLTTFRKPNGDHGDSSHGILMKTAALDPEVKRIGVDLFNQYYPIEQSTKLSNAEKLPFLVEWWTKEHDTLVEYKLTKDTIRSAVDESDVAFRRGFFEIFDVLAAEDVPTLIFSAGLYDVIHAVLDKEYAKTPTKVLPSNVHVIANMMTFDESETITGFEGKQLIHSLNKNASVVKDTPFWQRCQLQQRENILLLGDSLGDANMAEGLDVHDDNIVRVGFLNHHLASS</sequence>
<dbReference type="SFLD" id="SFLDS00003">
    <property type="entry name" value="Haloacid_Dehalogenase"/>
    <property type="match status" value="1"/>
</dbReference>
<dbReference type="Proteomes" id="UP001209570">
    <property type="component" value="Unassembled WGS sequence"/>
</dbReference>
<dbReference type="GO" id="GO:0009117">
    <property type="term" value="P:nucleotide metabolic process"/>
    <property type="evidence" value="ECO:0007669"/>
    <property type="project" value="UniProtKB-KW"/>
</dbReference>
<evidence type="ECO:0000256" key="7">
    <source>
        <dbReference type="ARBA" id="ARBA00022842"/>
    </source>
</evidence>
<keyword evidence="6" id="KW-0378">Hydrolase</keyword>
<dbReference type="GO" id="GO:0005737">
    <property type="term" value="C:cytoplasm"/>
    <property type="evidence" value="ECO:0007669"/>
    <property type="project" value="InterPro"/>
</dbReference>
<evidence type="ECO:0000256" key="6">
    <source>
        <dbReference type="ARBA" id="ARBA00022801"/>
    </source>
</evidence>
<evidence type="ECO:0000256" key="5">
    <source>
        <dbReference type="ARBA" id="ARBA00022741"/>
    </source>
</evidence>
<evidence type="ECO:0000256" key="2">
    <source>
        <dbReference type="ARBA" id="ARBA00008389"/>
    </source>
</evidence>
<dbReference type="PANTHER" id="PTHR13045">
    <property type="entry name" value="5'-NUCLEOTIDASE"/>
    <property type="match status" value="1"/>
</dbReference>
<dbReference type="EMBL" id="JAKCXM010000565">
    <property type="protein sequence ID" value="KAJ0392848.1"/>
    <property type="molecule type" value="Genomic_DNA"/>
</dbReference>
<dbReference type="InterPro" id="IPR036412">
    <property type="entry name" value="HAD-like_sf"/>
</dbReference>
<evidence type="ECO:0000256" key="1">
    <source>
        <dbReference type="ARBA" id="ARBA00000815"/>
    </source>
</evidence>
<evidence type="ECO:0000256" key="8">
    <source>
        <dbReference type="ARBA" id="ARBA00023080"/>
    </source>
</evidence>
<dbReference type="PANTHER" id="PTHR13045:SF0">
    <property type="entry name" value="7-METHYLGUANOSINE PHOSPHATE-SPECIFIC 5'-NUCLEOTIDASE"/>
    <property type="match status" value="1"/>
</dbReference>
<comment type="similarity">
    <text evidence="2">Belongs to the pyrimidine 5'-nucleotidase family.</text>
</comment>
<evidence type="ECO:0000313" key="10">
    <source>
        <dbReference type="Proteomes" id="UP001209570"/>
    </source>
</evidence>
<protein>
    <recommendedName>
        <fullName evidence="3">5'-nucleotidase</fullName>
        <ecNumber evidence="3">3.1.3.5</ecNumber>
    </recommendedName>
</protein>
<keyword evidence="4" id="KW-0479">Metal-binding</keyword>
<gene>
    <name evidence="9" type="ORF">P43SY_000587</name>
</gene>
<keyword evidence="8" id="KW-0546">Nucleotide metabolism</keyword>
<evidence type="ECO:0000256" key="4">
    <source>
        <dbReference type="ARBA" id="ARBA00022723"/>
    </source>
</evidence>
<reference evidence="9" key="1">
    <citation type="submission" date="2021-12" db="EMBL/GenBank/DDBJ databases">
        <title>Prjna785345.</title>
        <authorList>
            <person name="Rujirawat T."/>
            <person name="Krajaejun T."/>
        </authorList>
    </citation>
    <scope>NUCLEOTIDE SEQUENCE</scope>
    <source>
        <strain evidence="9">Pi057C3</strain>
    </source>
</reference>
<name>A0AAD5L8K7_PYTIN</name>
<dbReference type="SFLD" id="SFLDG01128">
    <property type="entry name" value="C1.4:_5'-Nucleotidase_Like"/>
    <property type="match status" value="1"/>
</dbReference>
<evidence type="ECO:0000256" key="3">
    <source>
        <dbReference type="ARBA" id="ARBA00012643"/>
    </source>
</evidence>
<dbReference type="Gene3D" id="3.40.50.1000">
    <property type="entry name" value="HAD superfamily/HAD-like"/>
    <property type="match status" value="1"/>
</dbReference>
<dbReference type="GO" id="GO:0008253">
    <property type="term" value="F:5'-nucleotidase activity"/>
    <property type="evidence" value="ECO:0007669"/>
    <property type="project" value="UniProtKB-EC"/>
</dbReference>
<dbReference type="Gene3D" id="1.10.150.340">
    <property type="entry name" value="Pyrimidine 5'-nucleotidase (UMPH-1), N-terminal domain"/>
    <property type="match status" value="1"/>
</dbReference>
<comment type="caution">
    <text evidence="9">The sequence shown here is derived from an EMBL/GenBank/DDBJ whole genome shotgun (WGS) entry which is preliminary data.</text>
</comment>
<comment type="catalytic activity">
    <reaction evidence="1">
        <text>a ribonucleoside 5'-phosphate + H2O = a ribonucleoside + phosphate</text>
        <dbReference type="Rhea" id="RHEA:12484"/>
        <dbReference type="ChEBI" id="CHEBI:15377"/>
        <dbReference type="ChEBI" id="CHEBI:18254"/>
        <dbReference type="ChEBI" id="CHEBI:43474"/>
        <dbReference type="ChEBI" id="CHEBI:58043"/>
        <dbReference type="EC" id="3.1.3.5"/>
    </reaction>
</comment>
<dbReference type="EC" id="3.1.3.5" evidence="3"/>
<keyword evidence="7" id="KW-0460">Magnesium</keyword>
<dbReference type="GO" id="GO:0000166">
    <property type="term" value="F:nucleotide binding"/>
    <property type="evidence" value="ECO:0007669"/>
    <property type="project" value="UniProtKB-KW"/>
</dbReference>